<organism evidence="8 9">
    <name type="scientific">Candidatus Gallipaludibacter merdavium</name>
    <dbReference type="NCBI Taxonomy" id="2840839"/>
    <lineage>
        <taxon>Bacteria</taxon>
        <taxon>Pseudomonadati</taxon>
        <taxon>Bacteroidota</taxon>
        <taxon>Bacteroidia</taxon>
        <taxon>Bacteroidales</taxon>
        <taxon>Candidatus Gallipaludibacter</taxon>
    </lineage>
</organism>
<evidence type="ECO:0000256" key="5">
    <source>
        <dbReference type="ARBA" id="ARBA00022989"/>
    </source>
</evidence>
<proteinExistence type="inferred from homology"/>
<keyword evidence="7" id="KW-0653">Protein transport</keyword>
<evidence type="ECO:0000256" key="7">
    <source>
        <dbReference type="RuleBase" id="RU003879"/>
    </source>
</evidence>
<dbReference type="Proteomes" id="UP000823641">
    <property type="component" value="Unassembled WGS sequence"/>
</dbReference>
<gene>
    <name evidence="8" type="ORF">IAA73_04980</name>
</gene>
<sequence length="137" mass="15317">MALKRRNKVDATFNMSSMTDLIFLLLLFFIMASTMSSPNDIKVNLPQSRAKTTTRATVAKVTIDALGRYYVAVGREKPQPIDADALEPYIMQLVAQDTTTYIALHADQDIAYKEVVRVLDIANEHKLKLVIATKTAK</sequence>
<name>A0A9D9HTI7_9BACT</name>
<dbReference type="Pfam" id="PF02472">
    <property type="entry name" value="ExbD"/>
    <property type="match status" value="1"/>
</dbReference>
<keyword evidence="5" id="KW-1133">Transmembrane helix</keyword>
<evidence type="ECO:0000256" key="4">
    <source>
        <dbReference type="ARBA" id="ARBA00022692"/>
    </source>
</evidence>
<comment type="similarity">
    <text evidence="2 7">Belongs to the ExbD/TolR family.</text>
</comment>
<evidence type="ECO:0000313" key="9">
    <source>
        <dbReference type="Proteomes" id="UP000823641"/>
    </source>
</evidence>
<keyword evidence="3" id="KW-1003">Cell membrane</keyword>
<reference evidence="8" key="1">
    <citation type="submission" date="2020-10" db="EMBL/GenBank/DDBJ databases">
        <authorList>
            <person name="Gilroy R."/>
        </authorList>
    </citation>
    <scope>NUCLEOTIDE SEQUENCE</scope>
    <source>
        <strain evidence="8">G3-3990</strain>
    </source>
</reference>
<keyword evidence="7" id="KW-0813">Transport</keyword>
<keyword evidence="6" id="KW-0472">Membrane</keyword>
<evidence type="ECO:0000256" key="6">
    <source>
        <dbReference type="ARBA" id="ARBA00023136"/>
    </source>
</evidence>
<accession>A0A9D9HTI7</accession>
<dbReference type="GO" id="GO:0005886">
    <property type="term" value="C:plasma membrane"/>
    <property type="evidence" value="ECO:0007669"/>
    <property type="project" value="UniProtKB-SubCell"/>
</dbReference>
<evidence type="ECO:0000256" key="3">
    <source>
        <dbReference type="ARBA" id="ARBA00022475"/>
    </source>
</evidence>
<evidence type="ECO:0000313" key="8">
    <source>
        <dbReference type="EMBL" id="MBO8459672.1"/>
    </source>
</evidence>
<comment type="caution">
    <text evidence="8">The sequence shown here is derived from an EMBL/GenBank/DDBJ whole genome shotgun (WGS) entry which is preliminary data.</text>
</comment>
<dbReference type="InterPro" id="IPR003400">
    <property type="entry name" value="ExbD"/>
</dbReference>
<dbReference type="EMBL" id="JADIMG010000050">
    <property type="protein sequence ID" value="MBO8459672.1"/>
    <property type="molecule type" value="Genomic_DNA"/>
</dbReference>
<dbReference type="AlphaFoldDB" id="A0A9D9HTI7"/>
<comment type="subcellular location">
    <subcellularLocation>
        <location evidence="1">Cell membrane</location>
        <topology evidence="1">Single-pass membrane protein</topology>
    </subcellularLocation>
    <subcellularLocation>
        <location evidence="7">Cell membrane</location>
        <topology evidence="7">Single-pass type II membrane protein</topology>
    </subcellularLocation>
</comment>
<keyword evidence="4 7" id="KW-0812">Transmembrane</keyword>
<dbReference type="Gene3D" id="3.30.420.270">
    <property type="match status" value="1"/>
</dbReference>
<dbReference type="PANTHER" id="PTHR30558:SF7">
    <property type="entry name" value="TOL-PAL SYSTEM PROTEIN TOLR"/>
    <property type="match status" value="1"/>
</dbReference>
<dbReference type="PANTHER" id="PTHR30558">
    <property type="entry name" value="EXBD MEMBRANE COMPONENT OF PMF-DRIVEN MACROMOLECULE IMPORT SYSTEM"/>
    <property type="match status" value="1"/>
</dbReference>
<evidence type="ECO:0000256" key="2">
    <source>
        <dbReference type="ARBA" id="ARBA00005811"/>
    </source>
</evidence>
<dbReference type="GO" id="GO:0015031">
    <property type="term" value="P:protein transport"/>
    <property type="evidence" value="ECO:0007669"/>
    <property type="project" value="UniProtKB-KW"/>
</dbReference>
<protein>
    <submittedName>
        <fullName evidence="8">Biopolymer transporter ExbD</fullName>
    </submittedName>
</protein>
<dbReference type="GO" id="GO:0022857">
    <property type="term" value="F:transmembrane transporter activity"/>
    <property type="evidence" value="ECO:0007669"/>
    <property type="project" value="InterPro"/>
</dbReference>
<evidence type="ECO:0000256" key="1">
    <source>
        <dbReference type="ARBA" id="ARBA00004162"/>
    </source>
</evidence>
<reference evidence="8" key="2">
    <citation type="journal article" date="2021" name="PeerJ">
        <title>Extensive microbial diversity within the chicken gut microbiome revealed by metagenomics and culture.</title>
        <authorList>
            <person name="Gilroy R."/>
            <person name="Ravi A."/>
            <person name="Getino M."/>
            <person name="Pursley I."/>
            <person name="Horton D.L."/>
            <person name="Alikhan N.F."/>
            <person name="Baker D."/>
            <person name="Gharbi K."/>
            <person name="Hall N."/>
            <person name="Watson M."/>
            <person name="Adriaenssens E.M."/>
            <person name="Foster-Nyarko E."/>
            <person name="Jarju S."/>
            <person name="Secka A."/>
            <person name="Antonio M."/>
            <person name="Oren A."/>
            <person name="Chaudhuri R.R."/>
            <person name="La Ragione R."/>
            <person name="Hildebrand F."/>
            <person name="Pallen M.J."/>
        </authorList>
    </citation>
    <scope>NUCLEOTIDE SEQUENCE</scope>
    <source>
        <strain evidence="8">G3-3990</strain>
    </source>
</reference>